<evidence type="ECO:0000256" key="4">
    <source>
        <dbReference type="SAM" id="MobiDB-lite"/>
    </source>
</evidence>
<feature type="domain" description="CUB" evidence="7">
    <location>
        <begin position="158"/>
        <end position="265"/>
    </location>
</feature>
<evidence type="ECO:0000256" key="2">
    <source>
        <dbReference type="ARBA" id="ARBA00023157"/>
    </source>
</evidence>
<evidence type="ECO:0000256" key="5">
    <source>
        <dbReference type="SAM" id="Phobius"/>
    </source>
</evidence>
<name>A0AAV2HM78_LYMST</name>
<evidence type="ECO:0000256" key="3">
    <source>
        <dbReference type="PROSITE-ProRule" id="PRU00059"/>
    </source>
</evidence>
<keyword evidence="5" id="KW-0472">Membrane</keyword>
<evidence type="ECO:0000259" key="7">
    <source>
        <dbReference type="PROSITE" id="PS01180"/>
    </source>
</evidence>
<dbReference type="AlphaFoldDB" id="A0AAV2HM78"/>
<feature type="compositionally biased region" description="Polar residues" evidence="4">
    <location>
        <begin position="1185"/>
        <end position="1195"/>
    </location>
</feature>
<feature type="transmembrane region" description="Helical" evidence="5">
    <location>
        <begin position="995"/>
        <end position="1018"/>
    </location>
</feature>
<feature type="region of interest" description="Disordered" evidence="4">
    <location>
        <begin position="1078"/>
        <end position="1137"/>
    </location>
</feature>
<feature type="compositionally biased region" description="Polar residues" evidence="4">
    <location>
        <begin position="1105"/>
        <end position="1137"/>
    </location>
</feature>
<keyword evidence="5" id="KW-1133">Transmembrane helix</keyword>
<dbReference type="SMART" id="SM00042">
    <property type="entry name" value="CUB"/>
    <property type="match status" value="3"/>
</dbReference>
<protein>
    <recommendedName>
        <fullName evidence="7">CUB domain-containing protein</fullName>
    </recommendedName>
</protein>
<feature type="chain" id="PRO_5043752088" description="CUB domain-containing protein" evidence="6">
    <location>
        <begin position="27"/>
        <end position="1207"/>
    </location>
</feature>
<organism evidence="8 9">
    <name type="scientific">Lymnaea stagnalis</name>
    <name type="common">Great pond snail</name>
    <name type="synonym">Helix stagnalis</name>
    <dbReference type="NCBI Taxonomy" id="6523"/>
    <lineage>
        <taxon>Eukaryota</taxon>
        <taxon>Metazoa</taxon>
        <taxon>Spiralia</taxon>
        <taxon>Lophotrochozoa</taxon>
        <taxon>Mollusca</taxon>
        <taxon>Gastropoda</taxon>
        <taxon>Heterobranchia</taxon>
        <taxon>Euthyneura</taxon>
        <taxon>Panpulmonata</taxon>
        <taxon>Hygrophila</taxon>
        <taxon>Lymnaeoidea</taxon>
        <taxon>Lymnaeidae</taxon>
        <taxon>Lymnaea</taxon>
    </lineage>
</organism>
<proteinExistence type="predicted"/>
<comment type="caution">
    <text evidence="3">Lacks conserved residue(s) required for the propagation of feature annotation.</text>
</comment>
<dbReference type="Pfam" id="PF00431">
    <property type="entry name" value="CUB"/>
    <property type="match status" value="2"/>
</dbReference>
<keyword evidence="1" id="KW-0677">Repeat</keyword>
<sequence>MCVACTRKWLWIVSCVLFILYTTVCPGSCTNDHLMLLENCGWKPAYWINSSKETIKTPGIDVSPNLVCMTIIMPARLSLSLKIVKFNLKGSGECSPTSERLSLEVRRDTGYKNITWCGQTFAEELNLPLEADVTLIYNSGAYGEGSGFEIQFSLVNSKGWNLPKLSASAEPKLLYSPNYPKDYPGSISTSVILTTDAGQYIHIKSREISIEPSSRCDYDYLSINNVLYCGDENIDVIVPLNSMELKFTSDNGLEKSGFVLEYSSLVHQNFSCANEEALNFTASEFKSLIVINQTLFKSNKRCSLFIDSGSDDKVLAVNVPLRQNYTISFDDNRVLDKRFPATAQYFQSPGRNLSISLDIGLFQTNNSWIMWNLTVQNIDRGFLPTRLLSQNSLFWINQDMIRSSREHHFDISRRLGFKVFGADLCCSLPVSEKVDLFNGPDKSFFELTRDCRGLPRSDMAIFSEGGPHVVTVVIRNTSNTEFWLYLGPADPSQAMLKTEFKDNSSFNSYSLIKSLKVKNLFCRWEIQGSMLPVTIQARNNFNVLSNNSFVVKQVLSLDDPRPKAEAEYDQDTPDDTLMYSFYPVVITVSIVDQDSQYQSPDFSFGYQQDIYLINQSSYNYSNLKALNQEQIVQTPYYPHFYPSNIYYSWTIKNTPTQEASVIVLTFPDLSSVLCSDTSVLNISTSINVAGDIFGQPSRICGKRSLTQYYDASSVKVEFTTNFIIKPGFQFFFYHEASSVQQYNCGSNITLQERVSSYLMYVQRASDQSQDCYFYLYPTSHDSSITLRIDLDFQYGNNLIVYSMKPSVISSTKYRWQEVLSLNQQNKQTGNFTFAQSTLAVKAHFDYMPANFKIRALLSRDSCLDVILEATTVDNYLASPRYPEPYPISTVCKWNIISKQGNIILETVDYILKGLSYSCANDYLLVYVGPIQDQNLLWRYCSPEQFNSSANEITVVFKPDQSFKTLGFRLKFYARPTSILTTSSSYPDDTSAPPSMILGSVIGCIIFAVLLFAAVILIIKKRRMANRLPRREPRVYMNRRESTIFIVNPVIINNMSPPPYPGLEPDSLLSNVPSIFASPPPYSERAQTEEDDSTYHNIDLPPPYTLSDQVSPENSQELVGNNQPESRGDNSNVGQWSQSPDVIYDVACPLPYEAEYAEITLHHPVSNEQANTDPPPAYNDVRADSRTVQTGRQISRSVPGRGNSLGPL</sequence>
<evidence type="ECO:0000256" key="1">
    <source>
        <dbReference type="ARBA" id="ARBA00022737"/>
    </source>
</evidence>
<evidence type="ECO:0000256" key="6">
    <source>
        <dbReference type="SAM" id="SignalP"/>
    </source>
</evidence>
<feature type="domain" description="CUB" evidence="7">
    <location>
        <begin position="862"/>
        <end position="974"/>
    </location>
</feature>
<feature type="region of interest" description="Disordered" evidence="4">
    <location>
        <begin position="1165"/>
        <end position="1207"/>
    </location>
</feature>
<evidence type="ECO:0000313" key="8">
    <source>
        <dbReference type="EMBL" id="CAL1535143.1"/>
    </source>
</evidence>
<dbReference type="SUPFAM" id="SSF49854">
    <property type="entry name" value="Spermadhesin, CUB domain"/>
    <property type="match status" value="3"/>
</dbReference>
<accession>A0AAV2HM78</accession>
<dbReference type="Gene3D" id="2.60.120.290">
    <property type="entry name" value="Spermadhesin, CUB domain"/>
    <property type="match status" value="3"/>
</dbReference>
<dbReference type="InterPro" id="IPR035914">
    <property type="entry name" value="Sperma_CUB_dom_sf"/>
</dbReference>
<evidence type="ECO:0000313" key="9">
    <source>
        <dbReference type="Proteomes" id="UP001497497"/>
    </source>
</evidence>
<comment type="caution">
    <text evidence="8">The sequence shown here is derived from an EMBL/GenBank/DDBJ whole genome shotgun (WGS) entry which is preliminary data.</text>
</comment>
<keyword evidence="5" id="KW-0812">Transmembrane</keyword>
<gene>
    <name evidence="8" type="ORF">GSLYS_00009103001</name>
</gene>
<reference evidence="8 9" key="1">
    <citation type="submission" date="2024-04" db="EMBL/GenBank/DDBJ databases">
        <authorList>
            <consortium name="Genoscope - CEA"/>
            <person name="William W."/>
        </authorList>
    </citation>
    <scope>NUCLEOTIDE SEQUENCE [LARGE SCALE GENOMIC DNA]</scope>
</reference>
<keyword evidence="2" id="KW-1015">Disulfide bond</keyword>
<dbReference type="EMBL" id="CAXITT010000193">
    <property type="protein sequence ID" value="CAL1535143.1"/>
    <property type="molecule type" value="Genomic_DNA"/>
</dbReference>
<feature type="signal peptide" evidence="6">
    <location>
        <begin position="1"/>
        <end position="26"/>
    </location>
</feature>
<dbReference type="InterPro" id="IPR000859">
    <property type="entry name" value="CUB_dom"/>
</dbReference>
<keyword evidence="9" id="KW-1185">Reference proteome</keyword>
<dbReference type="PANTHER" id="PTHR24251">
    <property type="entry name" value="OVOCHYMASE-RELATED"/>
    <property type="match status" value="1"/>
</dbReference>
<feature type="domain" description="CUB" evidence="7">
    <location>
        <begin position="619"/>
        <end position="735"/>
    </location>
</feature>
<dbReference type="PROSITE" id="PS01180">
    <property type="entry name" value="CUB"/>
    <property type="match status" value="3"/>
</dbReference>
<keyword evidence="6" id="KW-0732">Signal</keyword>
<dbReference type="CDD" id="cd00041">
    <property type="entry name" value="CUB"/>
    <property type="match status" value="2"/>
</dbReference>
<dbReference type="Proteomes" id="UP001497497">
    <property type="component" value="Unassembled WGS sequence"/>
</dbReference>